<dbReference type="SUPFAM" id="SSF48576">
    <property type="entry name" value="Terpenoid synthases"/>
    <property type="match status" value="1"/>
</dbReference>
<protein>
    <submittedName>
        <fullName evidence="8">Polyprenyl synthetase family protein</fullName>
    </submittedName>
</protein>
<evidence type="ECO:0000256" key="6">
    <source>
        <dbReference type="ARBA" id="ARBA00023229"/>
    </source>
</evidence>
<dbReference type="CDD" id="cd00685">
    <property type="entry name" value="Trans_IPPS_HT"/>
    <property type="match status" value="1"/>
</dbReference>
<organism evidence="8 9">
    <name type="scientific">SAR324 cluster bacterium</name>
    <dbReference type="NCBI Taxonomy" id="2024889"/>
    <lineage>
        <taxon>Bacteria</taxon>
        <taxon>Deltaproteobacteria</taxon>
        <taxon>SAR324 cluster</taxon>
    </lineage>
</organism>
<evidence type="ECO:0000256" key="3">
    <source>
        <dbReference type="ARBA" id="ARBA00022679"/>
    </source>
</evidence>
<dbReference type="InterPro" id="IPR000092">
    <property type="entry name" value="Polyprenyl_synt"/>
</dbReference>
<dbReference type="GO" id="GO:0046872">
    <property type="term" value="F:metal ion binding"/>
    <property type="evidence" value="ECO:0007669"/>
    <property type="project" value="UniProtKB-KW"/>
</dbReference>
<dbReference type="SFLD" id="SFLDS00005">
    <property type="entry name" value="Isoprenoid_Synthase_Type_I"/>
    <property type="match status" value="1"/>
</dbReference>
<dbReference type="InterPro" id="IPR008949">
    <property type="entry name" value="Isoprenoid_synthase_dom_sf"/>
</dbReference>
<accession>A0A7X9FTJ4</accession>
<evidence type="ECO:0000256" key="1">
    <source>
        <dbReference type="ARBA" id="ARBA00001946"/>
    </source>
</evidence>
<dbReference type="Gene3D" id="1.10.600.10">
    <property type="entry name" value="Farnesyl Diphosphate Synthase"/>
    <property type="match status" value="1"/>
</dbReference>
<keyword evidence="6" id="KW-0414">Isoprene biosynthesis</keyword>
<dbReference type="InterPro" id="IPR033749">
    <property type="entry name" value="Polyprenyl_synt_CS"/>
</dbReference>
<dbReference type="AlphaFoldDB" id="A0A7X9FTJ4"/>
<evidence type="ECO:0000256" key="5">
    <source>
        <dbReference type="ARBA" id="ARBA00022842"/>
    </source>
</evidence>
<keyword evidence="4" id="KW-0479">Metal-binding</keyword>
<dbReference type="Proteomes" id="UP000524246">
    <property type="component" value="Unassembled WGS sequence"/>
</dbReference>
<dbReference type="PANTHER" id="PTHR43281:SF1">
    <property type="entry name" value="FARNESYL DIPHOSPHATE SYNTHASE"/>
    <property type="match status" value="1"/>
</dbReference>
<dbReference type="EMBL" id="JAAZON010000580">
    <property type="protein sequence ID" value="NMC64009.1"/>
    <property type="molecule type" value="Genomic_DNA"/>
</dbReference>
<sequence length="292" mass="32369">MLQQKIQEYQGIINEALHNSLELIEIVEPLRSTVSYALFPGAKRLRPILAMLFFKESGGTDLRAFAPIGAAIELLHCSSLVHDDLPAVDNDEMRRGRASCHKACGEASAIFAGDLMISLAALVVTRSNFEAGIKLKIIDVLMESFVQICNGQQYDVLTDDSRPSLFDISRLKTADLFGNSMAVAAIAAGMDEEFIAAARCAGQQLGLCFQMLDDFIDAFGTNEQRGREGSSDGKKEKKTFFSGLSFEAGKEEWDKTRRRLDKELEYLEIKGPPFPLTRAFISQFLSRVELKL</sequence>
<gene>
    <name evidence="8" type="ORF">GYA55_12670</name>
</gene>
<dbReference type="PANTHER" id="PTHR43281">
    <property type="entry name" value="FARNESYL DIPHOSPHATE SYNTHASE"/>
    <property type="match status" value="1"/>
</dbReference>
<dbReference type="Pfam" id="PF00348">
    <property type="entry name" value="polyprenyl_synt"/>
    <property type="match status" value="1"/>
</dbReference>
<comment type="cofactor">
    <cofactor evidence="1">
        <name>Mg(2+)</name>
        <dbReference type="ChEBI" id="CHEBI:18420"/>
    </cofactor>
</comment>
<comment type="similarity">
    <text evidence="2 7">Belongs to the FPP/GGPP synthase family.</text>
</comment>
<evidence type="ECO:0000256" key="2">
    <source>
        <dbReference type="ARBA" id="ARBA00006706"/>
    </source>
</evidence>
<evidence type="ECO:0000313" key="9">
    <source>
        <dbReference type="Proteomes" id="UP000524246"/>
    </source>
</evidence>
<evidence type="ECO:0000256" key="7">
    <source>
        <dbReference type="RuleBase" id="RU004466"/>
    </source>
</evidence>
<reference evidence="8 9" key="1">
    <citation type="journal article" date="2020" name="Biotechnol. Biofuels">
        <title>New insights from the biogas microbiome by comprehensive genome-resolved metagenomics of nearly 1600 species originating from multiple anaerobic digesters.</title>
        <authorList>
            <person name="Campanaro S."/>
            <person name="Treu L."/>
            <person name="Rodriguez-R L.M."/>
            <person name="Kovalovszki A."/>
            <person name="Ziels R.M."/>
            <person name="Maus I."/>
            <person name="Zhu X."/>
            <person name="Kougias P.G."/>
            <person name="Basile A."/>
            <person name="Luo G."/>
            <person name="Schluter A."/>
            <person name="Konstantinidis K.T."/>
            <person name="Angelidaki I."/>
        </authorList>
    </citation>
    <scope>NUCLEOTIDE SEQUENCE [LARGE SCALE GENOMIC DNA]</scope>
    <source>
        <strain evidence="8">AS27yjCOA_65</strain>
    </source>
</reference>
<dbReference type="PROSITE" id="PS00723">
    <property type="entry name" value="POLYPRENYL_SYNTHASE_1"/>
    <property type="match status" value="1"/>
</dbReference>
<keyword evidence="5" id="KW-0460">Magnesium</keyword>
<keyword evidence="3 7" id="KW-0808">Transferase</keyword>
<dbReference type="GO" id="GO:0008299">
    <property type="term" value="P:isoprenoid biosynthetic process"/>
    <property type="evidence" value="ECO:0007669"/>
    <property type="project" value="UniProtKB-KW"/>
</dbReference>
<comment type="caution">
    <text evidence="8">The sequence shown here is derived from an EMBL/GenBank/DDBJ whole genome shotgun (WGS) entry which is preliminary data.</text>
</comment>
<evidence type="ECO:0000313" key="8">
    <source>
        <dbReference type="EMBL" id="NMC64009.1"/>
    </source>
</evidence>
<proteinExistence type="inferred from homology"/>
<dbReference type="PROSITE" id="PS00444">
    <property type="entry name" value="POLYPRENYL_SYNTHASE_2"/>
    <property type="match status" value="1"/>
</dbReference>
<evidence type="ECO:0000256" key="4">
    <source>
        <dbReference type="ARBA" id="ARBA00022723"/>
    </source>
</evidence>
<name>A0A7X9FTJ4_9DELT</name>
<dbReference type="GO" id="GO:0004659">
    <property type="term" value="F:prenyltransferase activity"/>
    <property type="evidence" value="ECO:0007669"/>
    <property type="project" value="InterPro"/>
</dbReference>